<name>A0A397W7C1_9GLOM</name>
<keyword evidence="2" id="KW-1185">Reference proteome</keyword>
<evidence type="ECO:0000313" key="2">
    <source>
        <dbReference type="Proteomes" id="UP000266673"/>
    </source>
</evidence>
<dbReference type="Proteomes" id="UP000266673">
    <property type="component" value="Unassembled WGS sequence"/>
</dbReference>
<accession>A0A397W7C1</accession>
<evidence type="ECO:0000313" key="1">
    <source>
        <dbReference type="EMBL" id="RIB28203.1"/>
    </source>
</evidence>
<gene>
    <name evidence="1" type="ORF">C2G38_2059946</name>
</gene>
<protein>
    <submittedName>
        <fullName evidence="1">Uncharacterized protein</fullName>
    </submittedName>
</protein>
<reference evidence="1 2" key="1">
    <citation type="submission" date="2018-06" db="EMBL/GenBank/DDBJ databases">
        <title>Comparative genomics reveals the genomic features of Rhizophagus irregularis, R. cerebriforme, R. diaphanum and Gigaspora rosea, and their symbiotic lifestyle signature.</title>
        <authorList>
            <person name="Morin E."/>
            <person name="San Clemente H."/>
            <person name="Chen E.C.H."/>
            <person name="De La Providencia I."/>
            <person name="Hainaut M."/>
            <person name="Kuo A."/>
            <person name="Kohler A."/>
            <person name="Murat C."/>
            <person name="Tang N."/>
            <person name="Roy S."/>
            <person name="Loubradou J."/>
            <person name="Henrissat B."/>
            <person name="Grigoriev I.V."/>
            <person name="Corradi N."/>
            <person name="Roux C."/>
            <person name="Martin F.M."/>
        </authorList>
    </citation>
    <scope>NUCLEOTIDE SEQUENCE [LARGE SCALE GENOMIC DNA]</scope>
    <source>
        <strain evidence="1 2">DAOM 194757</strain>
    </source>
</reference>
<sequence length="56" mass="6577">MLPLLLQIKILTKFYKQIQAQSLQTQSRIHPPPPPNNFHKLKIIKSRKTMFLSSFS</sequence>
<proteinExistence type="predicted"/>
<organism evidence="1 2">
    <name type="scientific">Gigaspora rosea</name>
    <dbReference type="NCBI Taxonomy" id="44941"/>
    <lineage>
        <taxon>Eukaryota</taxon>
        <taxon>Fungi</taxon>
        <taxon>Fungi incertae sedis</taxon>
        <taxon>Mucoromycota</taxon>
        <taxon>Glomeromycotina</taxon>
        <taxon>Glomeromycetes</taxon>
        <taxon>Diversisporales</taxon>
        <taxon>Gigasporaceae</taxon>
        <taxon>Gigaspora</taxon>
    </lineage>
</organism>
<dbReference type="EMBL" id="QKWP01000073">
    <property type="protein sequence ID" value="RIB28203.1"/>
    <property type="molecule type" value="Genomic_DNA"/>
</dbReference>
<dbReference type="AlphaFoldDB" id="A0A397W7C1"/>
<comment type="caution">
    <text evidence="1">The sequence shown here is derived from an EMBL/GenBank/DDBJ whole genome shotgun (WGS) entry which is preliminary data.</text>
</comment>